<reference evidence="1 3" key="1">
    <citation type="submission" date="2016-07" db="EMBL/GenBank/DDBJ databases">
        <authorList>
            <person name="Jeong J.-J."/>
            <person name="Kim D.W."/>
            <person name="Sang M.K."/>
            <person name="Choi I.-G."/>
            <person name="Kim K.D."/>
        </authorList>
    </citation>
    <scope>NUCLEOTIDE SEQUENCE [LARGE SCALE GENOMIC DNA]</scope>
    <source>
        <strain evidence="1 3">C-26</strain>
    </source>
</reference>
<dbReference type="EMBL" id="FRBM01000007">
    <property type="protein sequence ID" value="SHL91621.1"/>
    <property type="molecule type" value="Genomic_DNA"/>
</dbReference>
<evidence type="ECO:0000313" key="1">
    <source>
        <dbReference type="EMBL" id="OCA80266.1"/>
    </source>
</evidence>
<dbReference type="STRING" id="1423959.SAMN05444407_107203"/>
<evidence type="ECO:0000313" key="4">
    <source>
        <dbReference type="Proteomes" id="UP000184069"/>
    </source>
</evidence>
<dbReference type="EMBL" id="MAYF01000016">
    <property type="protein sequence ID" value="OCA80266.1"/>
    <property type="molecule type" value="Genomic_DNA"/>
</dbReference>
<dbReference type="AlphaFoldDB" id="A0A1M7EIP9"/>
<reference evidence="2 4" key="2">
    <citation type="submission" date="2016-11" db="EMBL/GenBank/DDBJ databases">
        <authorList>
            <person name="Jaros S."/>
            <person name="Januszkiewicz K."/>
            <person name="Wedrychowicz H."/>
        </authorList>
    </citation>
    <scope>NUCLEOTIDE SEQUENCE [LARGE SCALE GENOMIC DNA]</scope>
    <source>
        <strain evidence="2 4">DSM 27621</strain>
    </source>
</reference>
<proteinExistence type="predicted"/>
<gene>
    <name evidence="1" type="ORF">BBH99_16160</name>
    <name evidence="2" type="ORF">SAMN05444407_107203</name>
</gene>
<protein>
    <recommendedName>
        <fullName evidence="5">DUF1569 domain-containing protein</fullName>
    </recommendedName>
</protein>
<dbReference type="InterPro" id="IPR011463">
    <property type="entry name" value="DUF1569"/>
</dbReference>
<name>A0A1M7EIP9_9FLAO</name>
<dbReference type="InterPro" id="IPR034660">
    <property type="entry name" value="DinB/YfiT-like"/>
</dbReference>
<keyword evidence="3" id="KW-1185">Reference proteome</keyword>
<sequence>MRKNLLKKETADLIIARVNNLSAIHQPQWGTMTAAEMLLHCNSCNRQILEEERGNKKTQPKQYLLRILALYIAPGFKKNIQGETEHNTKGKANDLDFEKYKSEFVELISQFPFNTKPLTLSHPAFGNISTNEWGIAAYKHMDHHLRQFGV</sequence>
<dbReference type="Pfam" id="PF07606">
    <property type="entry name" value="DUF1569"/>
    <property type="match status" value="1"/>
</dbReference>
<dbReference type="Proteomes" id="UP000184069">
    <property type="component" value="Unassembled WGS sequence"/>
</dbReference>
<accession>A0A1M7EIP9</accession>
<evidence type="ECO:0000313" key="2">
    <source>
        <dbReference type="EMBL" id="SHL91621.1"/>
    </source>
</evidence>
<dbReference type="RefSeq" id="WP_066691330.1">
    <property type="nucleotide sequence ID" value="NZ_FRBM01000007.1"/>
</dbReference>
<evidence type="ECO:0008006" key="5">
    <source>
        <dbReference type="Google" id="ProtNLM"/>
    </source>
</evidence>
<dbReference type="Gene3D" id="1.20.120.450">
    <property type="entry name" value="dinb family like domain"/>
    <property type="match status" value="1"/>
</dbReference>
<dbReference type="OrthoDB" id="2599194at2"/>
<organism evidence="2 4">
    <name type="scientific">Chryseobacterium contaminans</name>
    <dbReference type="NCBI Taxonomy" id="1423959"/>
    <lineage>
        <taxon>Bacteria</taxon>
        <taxon>Pseudomonadati</taxon>
        <taxon>Bacteroidota</taxon>
        <taxon>Flavobacteriia</taxon>
        <taxon>Flavobacteriales</taxon>
        <taxon>Weeksellaceae</taxon>
        <taxon>Chryseobacterium group</taxon>
        <taxon>Chryseobacterium</taxon>
    </lineage>
</organism>
<dbReference type="Proteomes" id="UP000093508">
    <property type="component" value="Unassembled WGS sequence"/>
</dbReference>
<evidence type="ECO:0000313" key="3">
    <source>
        <dbReference type="Proteomes" id="UP000093508"/>
    </source>
</evidence>